<comment type="caution">
    <text evidence="1">The sequence shown here is derived from an EMBL/GenBank/DDBJ whole genome shotgun (WGS) entry which is preliminary data.</text>
</comment>
<proteinExistence type="predicted"/>
<dbReference type="EMBL" id="JAYGJQ010000002">
    <property type="protein sequence ID" value="MEA9357218.1"/>
    <property type="molecule type" value="Genomic_DNA"/>
</dbReference>
<protein>
    <submittedName>
        <fullName evidence="1">Uncharacterized protein</fullName>
    </submittedName>
</protein>
<dbReference type="Proteomes" id="UP001302274">
    <property type="component" value="Unassembled WGS sequence"/>
</dbReference>
<evidence type="ECO:0000313" key="2">
    <source>
        <dbReference type="Proteomes" id="UP001302274"/>
    </source>
</evidence>
<keyword evidence="2" id="KW-1185">Reference proteome</keyword>
<evidence type="ECO:0000313" key="1">
    <source>
        <dbReference type="EMBL" id="MEA9357218.1"/>
    </source>
</evidence>
<organism evidence="1 2">
    <name type="scientific">Bacteriovorax antarcticus</name>
    <dbReference type="NCBI Taxonomy" id="3088717"/>
    <lineage>
        <taxon>Bacteria</taxon>
        <taxon>Pseudomonadati</taxon>
        <taxon>Bdellovibrionota</taxon>
        <taxon>Bacteriovoracia</taxon>
        <taxon>Bacteriovoracales</taxon>
        <taxon>Bacteriovoracaceae</taxon>
        <taxon>Bacteriovorax</taxon>
    </lineage>
</organism>
<name>A0ABU5VXY3_9BACT</name>
<reference evidence="1 2" key="1">
    <citation type="submission" date="2023-11" db="EMBL/GenBank/DDBJ databases">
        <title>A Novel Polar Bacteriovorax (B. antarcticus) Isolated from the Biocrust in Antarctica.</title>
        <authorList>
            <person name="Mun W."/>
            <person name="Choi S.Y."/>
            <person name="Mitchell R.J."/>
        </authorList>
    </citation>
    <scope>NUCLEOTIDE SEQUENCE [LARGE SCALE GENOMIC DNA]</scope>
    <source>
        <strain evidence="1 2">PP10</strain>
    </source>
</reference>
<gene>
    <name evidence="1" type="ORF">SHI21_13420</name>
</gene>
<accession>A0ABU5VXY3</accession>
<sequence>MKKLSIAIIVLIGVALLLWKAATTSNVSNVSDKSNSQEMSTSVALDRKDEGIVKENNSDSVTEFSDYQNKLERDFKSLATVDDLKSLTANEVHHTPEVLKNGGDLIGKIHDEAESDPVKRVDALNFFKRCAEDGQIATAIRAVCLSKVYKLIPEWKLPVPLSEERISREVSELAMKLP</sequence>
<dbReference type="RefSeq" id="WP_323577131.1">
    <property type="nucleotide sequence ID" value="NZ_JAYGJQ010000002.1"/>
</dbReference>